<organism evidence="2 3">
    <name type="scientific">Portunus trituberculatus</name>
    <name type="common">Swimming crab</name>
    <name type="synonym">Neptunus trituberculatus</name>
    <dbReference type="NCBI Taxonomy" id="210409"/>
    <lineage>
        <taxon>Eukaryota</taxon>
        <taxon>Metazoa</taxon>
        <taxon>Ecdysozoa</taxon>
        <taxon>Arthropoda</taxon>
        <taxon>Crustacea</taxon>
        <taxon>Multicrustacea</taxon>
        <taxon>Malacostraca</taxon>
        <taxon>Eumalacostraca</taxon>
        <taxon>Eucarida</taxon>
        <taxon>Decapoda</taxon>
        <taxon>Pleocyemata</taxon>
        <taxon>Brachyura</taxon>
        <taxon>Eubrachyura</taxon>
        <taxon>Portunoidea</taxon>
        <taxon>Portunidae</taxon>
        <taxon>Portuninae</taxon>
        <taxon>Portunus</taxon>
    </lineage>
</organism>
<comment type="caution">
    <text evidence="2">The sequence shown here is derived from an EMBL/GenBank/DDBJ whole genome shotgun (WGS) entry which is preliminary data.</text>
</comment>
<sequence length="163" mass="18987">MRTLGRKLLNMQVEEWRRQLLVDYDTRTNMSICMLCFTTFKSYDGPRKNTYVKHAKRFHPSLEEYSEQERDLIINMYEKYHKYDVDMQKEVNKSYRLVMDNIEKEGRRVAVDESSSMKISGNFSPGVILMKPLVEGCGSLTLALSLDSLFSSQITLFGAIISF</sequence>
<dbReference type="OrthoDB" id="6350321at2759"/>
<name>A0A5B7GDN2_PORTR</name>
<gene>
    <name evidence="2" type="ORF">E2C01_048528</name>
</gene>
<dbReference type="AlphaFoldDB" id="A0A5B7GDN2"/>
<evidence type="ECO:0000313" key="3">
    <source>
        <dbReference type="Proteomes" id="UP000324222"/>
    </source>
</evidence>
<feature type="domain" description="SPIN-DOC-like zinc-finger" evidence="1">
    <location>
        <begin position="14"/>
        <end position="79"/>
    </location>
</feature>
<proteinExistence type="predicted"/>
<dbReference type="InterPro" id="IPR040647">
    <property type="entry name" value="SPIN-DOC_Znf-C2H2"/>
</dbReference>
<evidence type="ECO:0000313" key="2">
    <source>
        <dbReference type="EMBL" id="MPC54604.1"/>
    </source>
</evidence>
<protein>
    <recommendedName>
        <fullName evidence="1">SPIN-DOC-like zinc-finger domain-containing protein</fullName>
    </recommendedName>
</protein>
<dbReference type="Proteomes" id="UP000324222">
    <property type="component" value="Unassembled WGS sequence"/>
</dbReference>
<dbReference type="EMBL" id="VSRR010012489">
    <property type="protein sequence ID" value="MPC54604.1"/>
    <property type="molecule type" value="Genomic_DNA"/>
</dbReference>
<reference evidence="2 3" key="1">
    <citation type="submission" date="2019-05" db="EMBL/GenBank/DDBJ databases">
        <title>Another draft genome of Portunus trituberculatus and its Hox gene families provides insights of decapod evolution.</title>
        <authorList>
            <person name="Jeong J.-H."/>
            <person name="Song I."/>
            <person name="Kim S."/>
            <person name="Choi T."/>
            <person name="Kim D."/>
            <person name="Ryu S."/>
            <person name="Kim W."/>
        </authorList>
    </citation>
    <scope>NUCLEOTIDE SEQUENCE [LARGE SCALE GENOMIC DNA]</scope>
    <source>
        <tissue evidence="2">Muscle</tissue>
    </source>
</reference>
<keyword evidence="3" id="KW-1185">Reference proteome</keyword>
<evidence type="ECO:0000259" key="1">
    <source>
        <dbReference type="Pfam" id="PF18658"/>
    </source>
</evidence>
<accession>A0A5B7GDN2</accession>
<dbReference type="Pfam" id="PF18658">
    <property type="entry name" value="zf-C2H2_12"/>
    <property type="match status" value="1"/>
</dbReference>